<dbReference type="EMBL" id="QHJG01000023">
    <property type="protein sequence ID" value="PWY54987.1"/>
    <property type="molecule type" value="Genomic_DNA"/>
</dbReference>
<evidence type="ECO:0008006" key="5">
    <source>
        <dbReference type="Google" id="ProtNLM"/>
    </source>
</evidence>
<organism evidence="1 3">
    <name type="scientific">Legionella qingyii</name>
    <dbReference type="NCBI Taxonomy" id="2184757"/>
    <lineage>
        <taxon>Bacteria</taxon>
        <taxon>Pseudomonadati</taxon>
        <taxon>Pseudomonadota</taxon>
        <taxon>Gammaproteobacteria</taxon>
        <taxon>Legionellales</taxon>
        <taxon>Legionellaceae</taxon>
        <taxon>Legionella</taxon>
    </lineage>
</organism>
<evidence type="ECO:0000313" key="3">
    <source>
        <dbReference type="Proteomes" id="UP000247152"/>
    </source>
</evidence>
<sequence length="499" mass="56522">MKEITLTAIFEGTIYSIEQPNTHLHQVLFKDCKGVRINSAEQVDLNKDATHFKMGFNGCGVDYGVKGLLFGAGVKQQSDQLVAVVKKLIKEGYKVKLNCIGLSRGGIAAIMAAIKLAHVDGFHLETNLLLLDPVPGNLFYVPFLDFFNYTLTNNAINLSSSKNLNYVETLYPYLEVGDDTEEWVDRVLAKFHIPIRPTYPQHCQVREEVILGAHLKAFQDVNKENDAVHLRYGVDVIPIIRKLSKAIMYQFLERVGSLVGAGENVEQSEIINEFQREGAQWKRILAEIIASIIPKSRLLHSQDQSRITVSNSAKYLNKTHRELIDKDSQDPEELCLKVEPERNYLEKKKAPLTKNVLLDLIEFIHSKMTNVSRQSSKGKLLTKIKDGIDVENDDFFTDERLSFILRDILAVALQRDRYSYSFYSTTTSGLALVNALNQRKFIAIKELLQFDDKPIEYSDLTTYVLGRNDPAHFNSQDKNVNLIQLAEHSPGEDGYALLI</sequence>
<dbReference type="EMBL" id="RZGX01000020">
    <property type="protein sequence ID" value="RUR21026.1"/>
    <property type="molecule type" value="Genomic_DNA"/>
</dbReference>
<name>A0A317U2F9_9GAMM</name>
<dbReference type="AlphaFoldDB" id="A0A317U2F9"/>
<gene>
    <name evidence="1" type="ORF">DGG96_14395</name>
    <name evidence="2" type="ORF">ELY20_13855</name>
</gene>
<accession>A0A317U2F9</accession>
<evidence type="ECO:0000313" key="1">
    <source>
        <dbReference type="EMBL" id="PWY54987.1"/>
    </source>
</evidence>
<dbReference type="Proteomes" id="UP000287374">
    <property type="component" value="Unassembled WGS sequence"/>
</dbReference>
<dbReference type="RefSeq" id="WP_110143351.1">
    <property type="nucleotide sequence ID" value="NZ_QHJG01000023.1"/>
</dbReference>
<dbReference type="Proteomes" id="UP000247152">
    <property type="component" value="Unassembled WGS sequence"/>
</dbReference>
<protein>
    <recommendedName>
        <fullName evidence="5">DUF5621 domain-containing protein</fullName>
    </recommendedName>
</protein>
<dbReference type="SUPFAM" id="SSF53474">
    <property type="entry name" value="alpha/beta-Hydrolases"/>
    <property type="match status" value="1"/>
</dbReference>
<dbReference type="InterPro" id="IPR029058">
    <property type="entry name" value="AB_hydrolase_fold"/>
</dbReference>
<proteinExistence type="predicted"/>
<keyword evidence="4" id="KW-1185">Reference proteome</keyword>
<comment type="caution">
    <text evidence="1">The sequence shown here is derived from an EMBL/GenBank/DDBJ whole genome shotgun (WGS) entry which is preliminary data.</text>
</comment>
<reference evidence="2 4" key="2">
    <citation type="submission" date="2018-12" db="EMBL/GenBank/DDBJ databases">
        <title>Legionella sp,whole genome shotgun sequence.</title>
        <authorList>
            <person name="Wu H."/>
        </authorList>
    </citation>
    <scope>NUCLEOTIDE SEQUENCE [LARGE SCALE GENOMIC DNA]</scope>
    <source>
        <strain evidence="4">km489</strain>
        <strain evidence="2">Km489</strain>
    </source>
</reference>
<dbReference type="OrthoDB" id="5651860at2"/>
<evidence type="ECO:0000313" key="4">
    <source>
        <dbReference type="Proteomes" id="UP000287374"/>
    </source>
</evidence>
<evidence type="ECO:0000313" key="2">
    <source>
        <dbReference type="EMBL" id="RUR21026.1"/>
    </source>
</evidence>
<reference evidence="1 3" key="1">
    <citation type="submission" date="2018-05" db="EMBL/GenBank/DDBJ databases">
        <title>Legionella qingyii sp.nov., whole genome shotgun sequence.</title>
        <authorList>
            <person name="Wu H."/>
            <person name="Zhu Q."/>
            <person name="Hu C."/>
        </authorList>
    </citation>
    <scope>NUCLEOTIDE SEQUENCE [LARGE SCALE GENOMIC DNA]</scope>
    <source>
        <strain evidence="1 3">HEB18</strain>
    </source>
</reference>